<dbReference type="EMBL" id="MU267924">
    <property type="protein sequence ID" value="KAH7907236.1"/>
    <property type="molecule type" value="Genomic_DNA"/>
</dbReference>
<evidence type="ECO:0000313" key="1">
    <source>
        <dbReference type="EMBL" id="KAH7907236.1"/>
    </source>
</evidence>
<name>A0ACB8A1F5_9AGAM</name>
<proteinExistence type="predicted"/>
<accession>A0ACB8A1F5</accession>
<dbReference type="Proteomes" id="UP000790377">
    <property type="component" value="Unassembled WGS sequence"/>
</dbReference>
<comment type="caution">
    <text evidence="1">The sequence shown here is derived from an EMBL/GenBank/DDBJ whole genome shotgun (WGS) entry which is preliminary data.</text>
</comment>
<evidence type="ECO:0000313" key="2">
    <source>
        <dbReference type="Proteomes" id="UP000790377"/>
    </source>
</evidence>
<organism evidence="1 2">
    <name type="scientific">Hygrophoropsis aurantiaca</name>
    <dbReference type="NCBI Taxonomy" id="72124"/>
    <lineage>
        <taxon>Eukaryota</taxon>
        <taxon>Fungi</taxon>
        <taxon>Dikarya</taxon>
        <taxon>Basidiomycota</taxon>
        <taxon>Agaricomycotina</taxon>
        <taxon>Agaricomycetes</taxon>
        <taxon>Agaricomycetidae</taxon>
        <taxon>Boletales</taxon>
        <taxon>Coniophorineae</taxon>
        <taxon>Hygrophoropsidaceae</taxon>
        <taxon>Hygrophoropsis</taxon>
    </lineage>
</organism>
<sequence length="321" mass="36148">MADLALFFYELQIQQIMNYITGTVLNPFKQTLRQLIVHHLQLGEAHLLRTIKIDLVWARYFGSFYVIGNAALYICINWNFSGLWNPNSYVIMYLATSWAQNIFILTMQAILVIRVYALFNQSKKVLTFLATFYVLQAIAIFVLTGLVVNKQVFDGYLTSIEPAFGSVTQAFNVNSSAFPQTMDVDSIIVPMVFDGILLFFALWAFVKHALEAKTLEGGWSINVLVRTLVADQLLYFICNLAWLLLLLASTYGSEVNVAGELLNNMYYVFNALVVVAGPRMVISLRTTENKTRGEGGTLEGEVSVTKTKIANENTKTNDIER</sequence>
<keyword evidence="2" id="KW-1185">Reference proteome</keyword>
<gene>
    <name evidence="1" type="ORF">BJ138DRAFT_1104482</name>
</gene>
<protein>
    <submittedName>
        <fullName evidence="1">Uncharacterized protein</fullName>
    </submittedName>
</protein>
<reference evidence="1" key="1">
    <citation type="journal article" date="2021" name="New Phytol.">
        <title>Evolutionary innovations through gain and loss of genes in the ectomycorrhizal Boletales.</title>
        <authorList>
            <person name="Wu G."/>
            <person name="Miyauchi S."/>
            <person name="Morin E."/>
            <person name="Kuo A."/>
            <person name="Drula E."/>
            <person name="Varga T."/>
            <person name="Kohler A."/>
            <person name="Feng B."/>
            <person name="Cao Y."/>
            <person name="Lipzen A."/>
            <person name="Daum C."/>
            <person name="Hundley H."/>
            <person name="Pangilinan J."/>
            <person name="Johnson J."/>
            <person name="Barry K."/>
            <person name="LaButti K."/>
            <person name="Ng V."/>
            <person name="Ahrendt S."/>
            <person name="Min B."/>
            <person name="Choi I.G."/>
            <person name="Park H."/>
            <person name="Plett J.M."/>
            <person name="Magnuson J."/>
            <person name="Spatafora J.W."/>
            <person name="Nagy L.G."/>
            <person name="Henrissat B."/>
            <person name="Grigoriev I.V."/>
            <person name="Yang Z.L."/>
            <person name="Xu J."/>
            <person name="Martin F.M."/>
        </authorList>
    </citation>
    <scope>NUCLEOTIDE SEQUENCE</scope>
    <source>
        <strain evidence="1">ATCC 28755</strain>
    </source>
</reference>